<gene>
    <name evidence="2" type="ORF">EYF80_031129</name>
</gene>
<evidence type="ECO:0000256" key="1">
    <source>
        <dbReference type="SAM" id="MobiDB-lite"/>
    </source>
</evidence>
<feature type="region of interest" description="Disordered" evidence="1">
    <location>
        <begin position="70"/>
        <end position="112"/>
    </location>
</feature>
<protein>
    <submittedName>
        <fullName evidence="2">Uncharacterized protein</fullName>
    </submittedName>
</protein>
<name>A0A4Z2GYM0_9TELE</name>
<feature type="region of interest" description="Disordered" evidence="1">
    <location>
        <begin position="1"/>
        <end position="26"/>
    </location>
</feature>
<dbReference type="AlphaFoldDB" id="A0A4Z2GYM0"/>
<dbReference type="Proteomes" id="UP000314294">
    <property type="component" value="Unassembled WGS sequence"/>
</dbReference>
<sequence>MTADKRSIKETHNNAGDAHNDHKRTQQDLVVSSTGDLTAPTYGETIVNVSLGDRSTTHCVNKRKPCLRGYEAHHKPDGSPQMGQGLGPPQIRTIPLSDHEANQKTSGSQQKVVEGWVHDGRLIL</sequence>
<dbReference type="EMBL" id="SRLO01000374">
    <property type="protein sequence ID" value="TNN58626.1"/>
    <property type="molecule type" value="Genomic_DNA"/>
</dbReference>
<keyword evidence="3" id="KW-1185">Reference proteome</keyword>
<accession>A0A4Z2GYM0</accession>
<evidence type="ECO:0000313" key="3">
    <source>
        <dbReference type="Proteomes" id="UP000314294"/>
    </source>
</evidence>
<organism evidence="2 3">
    <name type="scientific">Liparis tanakae</name>
    <name type="common">Tanaka's snailfish</name>
    <dbReference type="NCBI Taxonomy" id="230148"/>
    <lineage>
        <taxon>Eukaryota</taxon>
        <taxon>Metazoa</taxon>
        <taxon>Chordata</taxon>
        <taxon>Craniata</taxon>
        <taxon>Vertebrata</taxon>
        <taxon>Euteleostomi</taxon>
        <taxon>Actinopterygii</taxon>
        <taxon>Neopterygii</taxon>
        <taxon>Teleostei</taxon>
        <taxon>Neoteleostei</taxon>
        <taxon>Acanthomorphata</taxon>
        <taxon>Eupercaria</taxon>
        <taxon>Perciformes</taxon>
        <taxon>Cottioidei</taxon>
        <taxon>Cottales</taxon>
        <taxon>Liparidae</taxon>
        <taxon>Liparis</taxon>
    </lineage>
</organism>
<comment type="caution">
    <text evidence="2">The sequence shown here is derived from an EMBL/GenBank/DDBJ whole genome shotgun (WGS) entry which is preliminary data.</text>
</comment>
<proteinExistence type="predicted"/>
<evidence type="ECO:0000313" key="2">
    <source>
        <dbReference type="EMBL" id="TNN58626.1"/>
    </source>
</evidence>
<reference evidence="2 3" key="1">
    <citation type="submission" date="2019-03" db="EMBL/GenBank/DDBJ databases">
        <title>First draft genome of Liparis tanakae, snailfish: a comprehensive survey of snailfish specific genes.</title>
        <authorList>
            <person name="Kim W."/>
            <person name="Song I."/>
            <person name="Jeong J.-H."/>
            <person name="Kim D."/>
            <person name="Kim S."/>
            <person name="Ryu S."/>
            <person name="Song J.Y."/>
            <person name="Lee S.K."/>
        </authorList>
    </citation>
    <scope>NUCLEOTIDE SEQUENCE [LARGE SCALE GENOMIC DNA]</scope>
    <source>
        <tissue evidence="2">Muscle</tissue>
    </source>
</reference>